<evidence type="ECO:0000259" key="2">
    <source>
        <dbReference type="Pfam" id="PF22763"/>
    </source>
</evidence>
<organism evidence="3 4">
    <name type="scientific">Tautonia plasticadhaerens</name>
    <dbReference type="NCBI Taxonomy" id="2527974"/>
    <lineage>
        <taxon>Bacteria</taxon>
        <taxon>Pseudomonadati</taxon>
        <taxon>Planctomycetota</taxon>
        <taxon>Planctomycetia</taxon>
        <taxon>Isosphaerales</taxon>
        <taxon>Isosphaeraceae</taxon>
        <taxon>Tautonia</taxon>
    </lineage>
</organism>
<dbReference type="Pfam" id="PF22763">
    <property type="entry name" value="NrS1-1_pol-like_HBD"/>
    <property type="match status" value="1"/>
</dbReference>
<feature type="domain" description="NrS-1 polymerase-like HBD" evidence="2">
    <location>
        <begin position="189"/>
        <end position="249"/>
    </location>
</feature>
<proteinExistence type="predicted"/>
<dbReference type="SUPFAM" id="SSF52540">
    <property type="entry name" value="P-loop containing nucleoside triphosphate hydrolases"/>
    <property type="match status" value="1"/>
</dbReference>
<dbReference type="Pfam" id="PF13481">
    <property type="entry name" value="AAA_25"/>
    <property type="match status" value="1"/>
</dbReference>
<feature type="region of interest" description="Disordered" evidence="1">
    <location>
        <begin position="251"/>
        <end position="313"/>
    </location>
</feature>
<evidence type="ECO:0000313" key="3">
    <source>
        <dbReference type="EMBL" id="QDV35529.1"/>
    </source>
</evidence>
<name>A0A518H3X1_9BACT</name>
<evidence type="ECO:0000256" key="1">
    <source>
        <dbReference type="SAM" id="MobiDB-lite"/>
    </source>
</evidence>
<keyword evidence="4" id="KW-1185">Reference proteome</keyword>
<evidence type="ECO:0000313" key="4">
    <source>
        <dbReference type="Proteomes" id="UP000317835"/>
    </source>
</evidence>
<dbReference type="Gene3D" id="3.40.50.300">
    <property type="entry name" value="P-loop containing nucleotide triphosphate hydrolases"/>
    <property type="match status" value="1"/>
</dbReference>
<sequence length="762" mass="84280">MGALPLGDVPEDADDDSVLPDGSTKPWAAALLRTLDCYAEYSPSGTGLKAFFLGSLEGLLGAFPWVGDVAKLRKKKAYHDGAVEFYGEGTARFFTVTGQRWEGSSDDVGDRQEAFTEVYGLVFAEELEAARRRVERQTEDADPVSPAFSPPDDLDVDDQELLEAAFAAANGSVIKALWEGRWEGTYASHSDADLALLGFLAFWTGPRPDRLDRLFRASGLCVGDRLAKWERLGEATIAKVLGAQQASYDWEAHRGRESRNRAEQERQRRLEEMFRGDVPPEVHGHERIGPEPEDGPDGDRTGSQASPPADPLLDQLRAWKVPVARVRVKDGWTNYLLDHCLFDRTHPTARFYRHEDGASGYRCEACGKKSLAAIRGHLEGNGSPSARQGIAPEQRRRLIIESCLDWDRFDGLAAEAAVRYAAAPWIAMGQEGVLVGPPKAGKTTLCADLGTALLTGTRWLGSVPTRRMNLLVLDYENPVPYIHDKLRRSMAARGGDWAEANGLFHYFDPRRIRELLAPLTYDDMMALIEHAARGSGCDEGLVLIDTARPAFNGLFEDDANWENNSAQVRKALEGPMRAARRSGWAVLVIHHTNKAGKIAGNQDWLGAVDYMIGYERELGAPLSTIRFFGRPIGEPPAPLQYTLRGGLLVDASLKTDEERLEDLLARDGSSAPDRHATWIDQARHLLPVGRENAVKAGAFAQQLQGSLKDAEGRAISRTEARSLVDEMLDRRYCDSEPERNWVWLWLEPGQYAAENRQADLAG</sequence>
<gene>
    <name evidence="3" type="ORF">ElP_34320</name>
</gene>
<feature type="region of interest" description="Disordered" evidence="1">
    <location>
        <begin position="1"/>
        <end position="20"/>
    </location>
</feature>
<dbReference type="InterPro" id="IPR027417">
    <property type="entry name" value="P-loop_NTPase"/>
</dbReference>
<accession>A0A518H3X1</accession>
<dbReference type="KEGG" id="tpla:ElP_34320"/>
<dbReference type="Proteomes" id="UP000317835">
    <property type="component" value="Chromosome"/>
</dbReference>
<dbReference type="RefSeq" id="WP_145271184.1">
    <property type="nucleotide sequence ID" value="NZ_CP036426.1"/>
</dbReference>
<dbReference type="EMBL" id="CP036426">
    <property type="protein sequence ID" value="QDV35529.1"/>
    <property type="molecule type" value="Genomic_DNA"/>
</dbReference>
<reference evidence="3 4" key="1">
    <citation type="submission" date="2019-02" db="EMBL/GenBank/DDBJ databases">
        <title>Deep-cultivation of Planctomycetes and their phenomic and genomic characterization uncovers novel biology.</title>
        <authorList>
            <person name="Wiegand S."/>
            <person name="Jogler M."/>
            <person name="Boedeker C."/>
            <person name="Pinto D."/>
            <person name="Vollmers J."/>
            <person name="Rivas-Marin E."/>
            <person name="Kohn T."/>
            <person name="Peeters S.H."/>
            <person name="Heuer A."/>
            <person name="Rast P."/>
            <person name="Oberbeckmann S."/>
            <person name="Bunk B."/>
            <person name="Jeske O."/>
            <person name="Meyerdierks A."/>
            <person name="Storesund J.E."/>
            <person name="Kallscheuer N."/>
            <person name="Luecker S."/>
            <person name="Lage O.M."/>
            <person name="Pohl T."/>
            <person name="Merkel B.J."/>
            <person name="Hornburger P."/>
            <person name="Mueller R.-W."/>
            <person name="Bruemmer F."/>
            <person name="Labrenz M."/>
            <person name="Spormann A.M."/>
            <person name="Op den Camp H."/>
            <person name="Overmann J."/>
            <person name="Amann R."/>
            <person name="Jetten M.S.M."/>
            <person name="Mascher T."/>
            <person name="Medema M.H."/>
            <person name="Devos D.P."/>
            <person name="Kaster A.-K."/>
            <person name="Ovreas L."/>
            <person name="Rohde M."/>
            <person name="Galperin M.Y."/>
            <person name="Jogler C."/>
        </authorList>
    </citation>
    <scope>NUCLEOTIDE SEQUENCE [LARGE SCALE GENOMIC DNA]</scope>
    <source>
        <strain evidence="3 4">ElP</strain>
    </source>
</reference>
<feature type="compositionally biased region" description="Acidic residues" evidence="1">
    <location>
        <begin position="9"/>
        <end position="18"/>
    </location>
</feature>
<dbReference type="AlphaFoldDB" id="A0A518H3X1"/>
<protein>
    <recommendedName>
        <fullName evidence="2">NrS-1 polymerase-like HBD domain-containing protein</fullName>
    </recommendedName>
</protein>
<dbReference type="InterPro" id="IPR054468">
    <property type="entry name" value="NrSPol-like_HBD"/>
</dbReference>
<dbReference type="OrthoDB" id="263048at2"/>
<feature type="compositionally biased region" description="Basic and acidic residues" evidence="1">
    <location>
        <begin position="251"/>
        <end position="290"/>
    </location>
</feature>